<dbReference type="UniPathway" id="UPA00113">
    <property type="reaction ID" value="UER00529"/>
</dbReference>
<proteinExistence type="predicted"/>
<dbReference type="Pfam" id="PF13673">
    <property type="entry name" value="Acetyltransf_10"/>
    <property type="match status" value="1"/>
</dbReference>
<dbReference type="InterPro" id="IPR029068">
    <property type="entry name" value="Glyas_Bleomycin-R_OHBP_Dase"/>
</dbReference>
<feature type="domain" description="N-acetyltransferase" evidence="1">
    <location>
        <begin position="1"/>
        <end position="203"/>
    </location>
</feature>
<dbReference type="GO" id="GO:0006048">
    <property type="term" value="P:UDP-N-acetylglucosamine biosynthetic process"/>
    <property type="evidence" value="ECO:0007669"/>
    <property type="project" value="UniProtKB-UniPathway"/>
</dbReference>
<dbReference type="EMBL" id="NBIV01000289">
    <property type="protein sequence ID" value="PXF40495.1"/>
    <property type="molecule type" value="Genomic_DNA"/>
</dbReference>
<organism evidence="2 3">
    <name type="scientific">Gracilariopsis chorda</name>
    <dbReference type="NCBI Taxonomy" id="448386"/>
    <lineage>
        <taxon>Eukaryota</taxon>
        <taxon>Rhodophyta</taxon>
        <taxon>Florideophyceae</taxon>
        <taxon>Rhodymeniophycidae</taxon>
        <taxon>Gracilariales</taxon>
        <taxon>Gracilariaceae</taxon>
        <taxon>Gracilariopsis</taxon>
    </lineage>
</organism>
<protein>
    <recommendedName>
        <fullName evidence="1">N-acetyltransferase domain-containing protein</fullName>
    </recommendedName>
</protein>
<dbReference type="GO" id="GO:0016747">
    <property type="term" value="F:acyltransferase activity, transferring groups other than amino-acyl groups"/>
    <property type="evidence" value="ECO:0007669"/>
    <property type="project" value="InterPro"/>
</dbReference>
<keyword evidence="3" id="KW-1185">Reference proteome</keyword>
<dbReference type="Gene3D" id="3.10.180.10">
    <property type="entry name" value="2,3-Dihydroxybiphenyl 1,2-Dioxygenase, domain 1"/>
    <property type="match status" value="1"/>
</dbReference>
<dbReference type="CDD" id="cd06587">
    <property type="entry name" value="VOC"/>
    <property type="match status" value="1"/>
</dbReference>
<comment type="caution">
    <text evidence="2">The sequence shown here is derived from an EMBL/GenBank/DDBJ whole genome shotgun (WGS) entry which is preliminary data.</text>
</comment>
<gene>
    <name evidence="2" type="ORF">BWQ96_09776</name>
</gene>
<dbReference type="InterPro" id="IPR000182">
    <property type="entry name" value="GNAT_dom"/>
</dbReference>
<dbReference type="Proteomes" id="UP000247409">
    <property type="component" value="Unassembled WGS sequence"/>
</dbReference>
<reference evidence="2 3" key="1">
    <citation type="journal article" date="2018" name="Mol. Biol. Evol.">
        <title>Analysis of the draft genome of the red seaweed Gracilariopsis chorda provides insights into genome size evolution in Rhodophyta.</title>
        <authorList>
            <person name="Lee J."/>
            <person name="Yang E.C."/>
            <person name="Graf L."/>
            <person name="Yang J.H."/>
            <person name="Qiu H."/>
            <person name="Zel Zion U."/>
            <person name="Chan C.X."/>
            <person name="Stephens T.G."/>
            <person name="Weber A.P.M."/>
            <person name="Boo G.H."/>
            <person name="Boo S.M."/>
            <person name="Kim K.M."/>
            <person name="Shin Y."/>
            <person name="Jung M."/>
            <person name="Lee S.J."/>
            <person name="Yim H.S."/>
            <person name="Lee J.H."/>
            <person name="Bhattacharya D."/>
            <person name="Yoon H.S."/>
        </authorList>
    </citation>
    <scope>NUCLEOTIDE SEQUENCE [LARGE SCALE GENOMIC DNA]</scope>
    <source>
        <strain evidence="2 3">SKKU-2015</strain>
        <tissue evidence="2">Whole body</tissue>
    </source>
</reference>
<dbReference type="SUPFAM" id="SSF55729">
    <property type="entry name" value="Acyl-CoA N-acyltransferases (Nat)"/>
    <property type="match status" value="1"/>
</dbReference>
<dbReference type="InterPro" id="IPR016181">
    <property type="entry name" value="Acyl_CoA_acyltransferase"/>
</dbReference>
<dbReference type="PROSITE" id="PS51186">
    <property type="entry name" value="GNAT"/>
    <property type="match status" value="1"/>
</dbReference>
<evidence type="ECO:0000259" key="1">
    <source>
        <dbReference type="PROSITE" id="PS51186"/>
    </source>
</evidence>
<evidence type="ECO:0000313" key="2">
    <source>
        <dbReference type="EMBL" id="PXF40495.1"/>
    </source>
</evidence>
<sequence length="315" mass="36196">MVRPVRNLEDLRLALVIRTKVFVQEMGIPQEQEYDENDKWPIPENITHYLVTVGTQPLATCRLNKGVVNMKIERMAVEKFARSRGIGRALLQYVEQVPVVRNSKGVLYCYAMKDKELFYLNSGWITEAGHGELQEVGIPHVAMIRRRRPAGASDSPQSLSHIMVRTMDIARARRFYSLLGFQDTSRFRMNGVRGAWIESPYIEQRVELLEMKTLVTEQQVRNAWASGMADYTPGLGHMSFDLTRACTDLTKYLTTVQDESLNRFQMALRVVEKPKEVLIGSMLMEVAFISDADGTLLELTRLKKKYDDPRFDAQW</sequence>
<dbReference type="Gene3D" id="3.40.630.30">
    <property type="match status" value="1"/>
</dbReference>
<evidence type="ECO:0000313" key="3">
    <source>
        <dbReference type="Proteomes" id="UP000247409"/>
    </source>
</evidence>
<dbReference type="SUPFAM" id="SSF54593">
    <property type="entry name" value="Glyoxalase/Bleomycin resistance protein/Dihydroxybiphenyl dioxygenase"/>
    <property type="match status" value="1"/>
</dbReference>
<dbReference type="OrthoDB" id="43420at2759"/>
<dbReference type="AlphaFoldDB" id="A0A2V3IEI1"/>
<name>A0A2V3IEI1_9FLOR</name>
<accession>A0A2V3IEI1</accession>
<dbReference type="CDD" id="cd04301">
    <property type="entry name" value="NAT_SF"/>
    <property type="match status" value="1"/>
</dbReference>